<protein>
    <recommendedName>
        <fullName evidence="10">RING-type domain-containing protein</fullName>
    </recommendedName>
</protein>
<keyword evidence="3" id="KW-0479">Metal-binding</keyword>
<dbReference type="OrthoDB" id="8062037at2759"/>
<dbReference type="InterPro" id="IPR046450">
    <property type="entry name" value="PA_dom_sf"/>
</dbReference>
<dbReference type="SUPFAM" id="SSF52025">
    <property type="entry name" value="PA domain"/>
    <property type="match status" value="1"/>
</dbReference>
<dbReference type="Pfam" id="PF02225">
    <property type="entry name" value="PA"/>
    <property type="match status" value="1"/>
</dbReference>
<dbReference type="Pfam" id="PF13639">
    <property type="entry name" value="zf-RING_2"/>
    <property type="match status" value="1"/>
</dbReference>
<dbReference type="GO" id="GO:0016020">
    <property type="term" value="C:membrane"/>
    <property type="evidence" value="ECO:0007669"/>
    <property type="project" value="UniProtKB-SubCell"/>
</dbReference>
<evidence type="ECO:0000256" key="3">
    <source>
        <dbReference type="ARBA" id="ARBA00022723"/>
    </source>
</evidence>
<dbReference type="Proteomes" id="UP000193642">
    <property type="component" value="Unassembled WGS sequence"/>
</dbReference>
<dbReference type="CDD" id="cd16454">
    <property type="entry name" value="RING-H2_PA-TM-RING"/>
    <property type="match status" value="1"/>
</dbReference>
<accession>A0A1Y2CWM3</accession>
<dbReference type="Gene3D" id="3.30.40.10">
    <property type="entry name" value="Zinc/RING finger domain, C3HC4 (zinc finger)"/>
    <property type="match status" value="1"/>
</dbReference>
<evidence type="ECO:0000259" key="10">
    <source>
        <dbReference type="PROSITE" id="PS50089"/>
    </source>
</evidence>
<dbReference type="InterPro" id="IPR051834">
    <property type="entry name" value="RING_finger_E3_ligase"/>
</dbReference>
<evidence type="ECO:0000256" key="4">
    <source>
        <dbReference type="ARBA" id="ARBA00022771"/>
    </source>
</evidence>
<keyword evidence="6 9" id="KW-1133">Transmembrane helix</keyword>
<gene>
    <name evidence="11" type="ORF">BCR33DRAFT_712350</name>
</gene>
<evidence type="ECO:0000256" key="6">
    <source>
        <dbReference type="ARBA" id="ARBA00022989"/>
    </source>
</evidence>
<reference evidence="11 12" key="1">
    <citation type="submission" date="2016-07" db="EMBL/GenBank/DDBJ databases">
        <title>Pervasive Adenine N6-methylation of Active Genes in Fungi.</title>
        <authorList>
            <consortium name="DOE Joint Genome Institute"/>
            <person name="Mondo S.J."/>
            <person name="Dannebaum R.O."/>
            <person name="Kuo R.C."/>
            <person name="Labutti K."/>
            <person name="Haridas S."/>
            <person name="Kuo A."/>
            <person name="Salamov A."/>
            <person name="Ahrendt S.R."/>
            <person name="Lipzen A."/>
            <person name="Sullivan W."/>
            <person name="Andreopoulos W.B."/>
            <person name="Clum A."/>
            <person name="Lindquist E."/>
            <person name="Daum C."/>
            <person name="Ramamoorthy G.K."/>
            <person name="Gryganskyi A."/>
            <person name="Culley D."/>
            <person name="Magnuson J.K."/>
            <person name="James T.Y."/>
            <person name="O'Malley M.A."/>
            <person name="Stajich J.E."/>
            <person name="Spatafora J.W."/>
            <person name="Visel A."/>
            <person name="Grigoriev I.V."/>
        </authorList>
    </citation>
    <scope>NUCLEOTIDE SEQUENCE [LARGE SCALE GENOMIC DNA]</scope>
    <source>
        <strain evidence="11 12">JEL800</strain>
    </source>
</reference>
<evidence type="ECO:0000256" key="8">
    <source>
        <dbReference type="PROSITE-ProRule" id="PRU00175"/>
    </source>
</evidence>
<dbReference type="InterPro" id="IPR001841">
    <property type="entry name" value="Znf_RING"/>
</dbReference>
<proteinExistence type="predicted"/>
<dbReference type="SUPFAM" id="SSF57850">
    <property type="entry name" value="RING/U-box"/>
    <property type="match status" value="1"/>
</dbReference>
<dbReference type="AlphaFoldDB" id="A0A1Y2CWM3"/>
<dbReference type="InterPro" id="IPR003137">
    <property type="entry name" value="PA_domain"/>
</dbReference>
<name>A0A1Y2CWM3_9FUNG</name>
<keyword evidence="12" id="KW-1185">Reference proteome</keyword>
<keyword evidence="4 8" id="KW-0863">Zinc-finger</keyword>
<dbReference type="SMART" id="SM00184">
    <property type="entry name" value="RING"/>
    <property type="match status" value="1"/>
</dbReference>
<evidence type="ECO:0000256" key="5">
    <source>
        <dbReference type="ARBA" id="ARBA00022833"/>
    </source>
</evidence>
<dbReference type="GO" id="GO:0006511">
    <property type="term" value="P:ubiquitin-dependent protein catabolic process"/>
    <property type="evidence" value="ECO:0007669"/>
    <property type="project" value="TreeGrafter"/>
</dbReference>
<feature type="domain" description="RING-type" evidence="10">
    <location>
        <begin position="515"/>
        <end position="557"/>
    </location>
</feature>
<sequence length="610" mass="67246">MEIENQDTGDLTILRTQTSDKLQLDNEYPPESTLLTVIRLLYSCFIVLSFILFTSPRVQIVNGVSLDSTVNITVIPDLTVYGDPTPQNLSSPFKQRKESPWKSGSYWKTGTYSQTYEVEQAETKDPSILAVPALFGKPINKHFAVSPLLVLDLDACHPFDVSFPDHKEWVRDLPVNTRKYVAKGRKEEEEREGVLAGVLDTVVEWGTAFMKFDSLDRSVDAAAHSQVKTKAMQSGAGEGEGTVWYAMVARGNCPFDVKILNAELAGFGGILIHNRVAKNSGGVDVPVRMSPNKLVGQVNDIRAMFVTQHDGDQLVSAALDRSNTLPPHVLDSLYDEPPIKSHTNGGIIGSPLIVSLHLDDWPVEGWGSSGAGGLKLRRRVFTILAFLGNVCFGVGVFIVFFGICTAVCLFVMMLRNWFVYGHLFVLVLAPSFLGNGHFWGTQQRGGGEEEVPLEEGVMGSRIGKDEEEVEQITLPVRVIDEYDLIDEDDEQEVVVADSIVVKKRSTATGGTRKCCAICIDEFVVGSRARELPCHHQFHTACIDPWLLRHNRLCPICKRDVLVIKKADTELHQVVLATTASTASRATAASGSLISTWWTIFRNWGGASRNA</sequence>
<dbReference type="Gene3D" id="3.50.30.30">
    <property type="match status" value="1"/>
</dbReference>
<evidence type="ECO:0000256" key="1">
    <source>
        <dbReference type="ARBA" id="ARBA00004370"/>
    </source>
</evidence>
<dbReference type="STRING" id="329046.A0A1Y2CWM3"/>
<feature type="transmembrane region" description="Helical" evidence="9">
    <location>
        <begin position="418"/>
        <end position="438"/>
    </location>
</feature>
<evidence type="ECO:0000313" key="12">
    <source>
        <dbReference type="Proteomes" id="UP000193642"/>
    </source>
</evidence>
<dbReference type="GO" id="GO:0005634">
    <property type="term" value="C:nucleus"/>
    <property type="evidence" value="ECO:0007669"/>
    <property type="project" value="TreeGrafter"/>
</dbReference>
<dbReference type="PANTHER" id="PTHR45931">
    <property type="entry name" value="SI:CH211-59O9.10"/>
    <property type="match status" value="1"/>
</dbReference>
<dbReference type="PANTHER" id="PTHR45931:SF3">
    <property type="entry name" value="RING ZINC FINGER-CONTAINING PROTEIN"/>
    <property type="match status" value="1"/>
</dbReference>
<organism evidence="11 12">
    <name type="scientific">Rhizoclosmatium globosum</name>
    <dbReference type="NCBI Taxonomy" id="329046"/>
    <lineage>
        <taxon>Eukaryota</taxon>
        <taxon>Fungi</taxon>
        <taxon>Fungi incertae sedis</taxon>
        <taxon>Chytridiomycota</taxon>
        <taxon>Chytridiomycota incertae sedis</taxon>
        <taxon>Chytridiomycetes</taxon>
        <taxon>Chytridiales</taxon>
        <taxon>Chytriomycetaceae</taxon>
        <taxon>Rhizoclosmatium</taxon>
    </lineage>
</organism>
<dbReference type="GO" id="GO:0061630">
    <property type="term" value="F:ubiquitin protein ligase activity"/>
    <property type="evidence" value="ECO:0007669"/>
    <property type="project" value="TreeGrafter"/>
</dbReference>
<keyword evidence="7 9" id="KW-0472">Membrane</keyword>
<dbReference type="EMBL" id="MCGO01000005">
    <property type="protein sequence ID" value="ORY51244.1"/>
    <property type="molecule type" value="Genomic_DNA"/>
</dbReference>
<evidence type="ECO:0000256" key="2">
    <source>
        <dbReference type="ARBA" id="ARBA00022692"/>
    </source>
</evidence>
<comment type="caution">
    <text evidence="11">The sequence shown here is derived from an EMBL/GenBank/DDBJ whole genome shotgun (WGS) entry which is preliminary data.</text>
</comment>
<evidence type="ECO:0000256" key="7">
    <source>
        <dbReference type="ARBA" id="ARBA00023136"/>
    </source>
</evidence>
<comment type="subcellular location">
    <subcellularLocation>
        <location evidence="1">Membrane</location>
    </subcellularLocation>
</comment>
<evidence type="ECO:0000313" key="11">
    <source>
        <dbReference type="EMBL" id="ORY51244.1"/>
    </source>
</evidence>
<keyword evidence="2 9" id="KW-0812">Transmembrane</keyword>
<dbReference type="GO" id="GO:0008270">
    <property type="term" value="F:zinc ion binding"/>
    <property type="evidence" value="ECO:0007669"/>
    <property type="project" value="UniProtKB-KW"/>
</dbReference>
<evidence type="ECO:0000256" key="9">
    <source>
        <dbReference type="SAM" id="Phobius"/>
    </source>
</evidence>
<dbReference type="PROSITE" id="PS50089">
    <property type="entry name" value="ZF_RING_2"/>
    <property type="match status" value="1"/>
</dbReference>
<dbReference type="InterPro" id="IPR013083">
    <property type="entry name" value="Znf_RING/FYVE/PHD"/>
</dbReference>
<keyword evidence="5" id="KW-0862">Zinc</keyword>
<feature type="transmembrane region" description="Helical" evidence="9">
    <location>
        <begin position="383"/>
        <end position="412"/>
    </location>
</feature>